<dbReference type="NCBIfam" id="TIGR00762">
    <property type="entry name" value="DegV"/>
    <property type="match status" value="1"/>
</dbReference>
<comment type="caution">
    <text evidence="3">The sequence shown here is derived from an EMBL/GenBank/DDBJ whole genome shotgun (WGS) entry which is preliminary data.</text>
</comment>
<dbReference type="PROSITE" id="PS51482">
    <property type="entry name" value="DEGV"/>
    <property type="match status" value="1"/>
</dbReference>
<dbReference type="SUPFAM" id="SSF82549">
    <property type="entry name" value="DAK1/DegV-like"/>
    <property type="match status" value="1"/>
</dbReference>
<name>A0A6N4A7L1_OENOE</name>
<evidence type="ECO:0000256" key="2">
    <source>
        <dbReference type="ARBA" id="ARBA00023121"/>
    </source>
</evidence>
<dbReference type="PANTHER" id="PTHR33434:SF2">
    <property type="entry name" value="FATTY ACID-BINDING PROTEIN TM_1468"/>
    <property type="match status" value="1"/>
</dbReference>
<dbReference type="RefSeq" id="WP_071449087.1">
    <property type="nucleotide sequence ID" value="NZ_MLOK01000050.1"/>
</dbReference>
<comment type="function">
    <text evidence="1">May bind long-chain fatty acids, such as palmitate, and may play a role in lipid transport or fatty acid metabolism.</text>
</comment>
<dbReference type="EMBL" id="MLOK01000050">
    <property type="protein sequence ID" value="OIM20761.1"/>
    <property type="molecule type" value="Genomic_DNA"/>
</dbReference>
<dbReference type="InterPro" id="IPR050270">
    <property type="entry name" value="DegV_domain_contain"/>
</dbReference>
<dbReference type="Proteomes" id="UP000181728">
    <property type="component" value="Unassembled WGS sequence"/>
</dbReference>
<dbReference type="AlphaFoldDB" id="A0A6N4A7L1"/>
<gene>
    <name evidence="3" type="ORF">ATX59_07550</name>
</gene>
<sequence>MRKIAIIVDSSSYIPKDQLKKHHIYVIDNPIIFGETIYHEFNWPVNADFYQQMATTSIQPTTSQPAPGDFEAAFQAAKDDGYKQALVITLSSGFSGTFLNTSAIASSHSDIDIHVWDSRIACLGAGNQALLAADLAEKGIGIDEILSKLQILRSRTGVFFVVDSISHLQRTGRLSGGQALVAGLLNIKPILNINTNKQGKIDAVAKTRKMSGAWRYIEKHFAKIADNYQRAGWPMRVSILDADNPELADAWLKRAEKRWPEIIFERGIIGPLVGVHIGGKAVGLIWAEDYKRLED</sequence>
<dbReference type="Gene3D" id="3.30.1180.10">
    <property type="match status" value="1"/>
</dbReference>
<evidence type="ECO:0000313" key="3">
    <source>
        <dbReference type="EMBL" id="OIM20761.1"/>
    </source>
</evidence>
<reference evidence="3 4" key="1">
    <citation type="journal article" date="2016" name="BMC Genomics">
        <title>Consensus pan-genome assembly of the specialised wine bacterium Oenococcus oeni.</title>
        <authorList>
            <person name="Sternes P.R."/>
            <person name="Borneman A.R."/>
        </authorList>
    </citation>
    <scope>NUCLEOTIDE SEQUENCE [LARGE SCALE GENOMIC DNA]</scope>
    <source>
        <strain evidence="3 4">AWRIB661</strain>
    </source>
</reference>
<dbReference type="GO" id="GO:0008289">
    <property type="term" value="F:lipid binding"/>
    <property type="evidence" value="ECO:0007669"/>
    <property type="project" value="UniProtKB-KW"/>
</dbReference>
<dbReference type="InterPro" id="IPR003797">
    <property type="entry name" value="DegV"/>
</dbReference>
<evidence type="ECO:0000256" key="1">
    <source>
        <dbReference type="ARBA" id="ARBA00003238"/>
    </source>
</evidence>
<accession>A0A6N4A7L1</accession>
<organism evidence="3 4">
    <name type="scientific">Oenococcus oeni</name>
    <name type="common">Leuconostoc oenos</name>
    <dbReference type="NCBI Taxonomy" id="1247"/>
    <lineage>
        <taxon>Bacteria</taxon>
        <taxon>Bacillati</taxon>
        <taxon>Bacillota</taxon>
        <taxon>Bacilli</taxon>
        <taxon>Lactobacillales</taxon>
        <taxon>Lactobacillaceae</taxon>
        <taxon>Oenococcus</taxon>
    </lineage>
</organism>
<dbReference type="InterPro" id="IPR043168">
    <property type="entry name" value="DegV_C"/>
</dbReference>
<protein>
    <submittedName>
        <fullName evidence="3">EDD domain protein</fullName>
    </submittedName>
</protein>
<proteinExistence type="predicted"/>
<evidence type="ECO:0000313" key="4">
    <source>
        <dbReference type="Proteomes" id="UP000181728"/>
    </source>
</evidence>
<dbReference type="PANTHER" id="PTHR33434">
    <property type="entry name" value="DEGV DOMAIN-CONTAINING PROTEIN DR_1986-RELATED"/>
    <property type="match status" value="1"/>
</dbReference>
<dbReference type="Gene3D" id="3.40.50.10170">
    <property type="match status" value="1"/>
</dbReference>
<dbReference type="Pfam" id="PF02645">
    <property type="entry name" value="DegV"/>
    <property type="match status" value="1"/>
</dbReference>
<keyword evidence="2" id="KW-0446">Lipid-binding</keyword>